<comment type="subunit">
    <text evidence="2 7">Heterodimer of SbcC and SbcD.</text>
</comment>
<dbReference type="Proteomes" id="UP000449710">
    <property type="component" value="Unassembled WGS sequence"/>
</dbReference>
<dbReference type="Gene3D" id="3.60.21.10">
    <property type="match status" value="1"/>
</dbReference>
<evidence type="ECO:0000259" key="9">
    <source>
        <dbReference type="Pfam" id="PF12320"/>
    </source>
</evidence>
<evidence type="ECO:0000256" key="7">
    <source>
        <dbReference type="RuleBase" id="RU363069"/>
    </source>
</evidence>
<dbReference type="PANTHER" id="PTHR30337:SF0">
    <property type="entry name" value="NUCLEASE SBCCD SUBUNIT D"/>
    <property type="match status" value="1"/>
</dbReference>
<keyword evidence="7" id="KW-0235">DNA replication</keyword>
<dbReference type="GO" id="GO:0006260">
    <property type="term" value="P:DNA replication"/>
    <property type="evidence" value="ECO:0007669"/>
    <property type="project" value="UniProtKB-KW"/>
</dbReference>
<dbReference type="SUPFAM" id="SSF56300">
    <property type="entry name" value="Metallo-dependent phosphatases"/>
    <property type="match status" value="1"/>
</dbReference>
<dbReference type="GO" id="GO:0004519">
    <property type="term" value="F:endonuclease activity"/>
    <property type="evidence" value="ECO:0007669"/>
    <property type="project" value="UniProtKB-KW"/>
</dbReference>
<dbReference type="Pfam" id="PF00149">
    <property type="entry name" value="Metallophos"/>
    <property type="match status" value="1"/>
</dbReference>
<dbReference type="PANTHER" id="PTHR30337">
    <property type="entry name" value="COMPONENT OF ATP-DEPENDENT DSDNA EXONUCLEASE"/>
    <property type="match status" value="1"/>
</dbReference>
<keyword evidence="4 7" id="KW-0540">Nuclease</keyword>
<dbReference type="InterPro" id="IPR004843">
    <property type="entry name" value="Calcineurin-like_PHP"/>
</dbReference>
<dbReference type="RefSeq" id="WP_160723303.1">
    <property type="nucleotide sequence ID" value="NZ_SUMG01000029.1"/>
</dbReference>
<proteinExistence type="inferred from homology"/>
<feature type="domain" description="Calcineurin-like phosphoesterase" evidence="8">
    <location>
        <begin position="1"/>
        <end position="221"/>
    </location>
</feature>
<evidence type="ECO:0000313" key="10">
    <source>
        <dbReference type="EMBL" id="NBG89541.1"/>
    </source>
</evidence>
<dbReference type="EMBL" id="SUMG01000029">
    <property type="protein sequence ID" value="NBG89541.1"/>
    <property type="molecule type" value="Genomic_DNA"/>
</dbReference>
<dbReference type="GO" id="GO:0006310">
    <property type="term" value="P:DNA recombination"/>
    <property type="evidence" value="ECO:0007669"/>
    <property type="project" value="UniProtKB-KW"/>
</dbReference>
<feature type="domain" description="Nuclease SbcCD subunit D C-terminal" evidence="9">
    <location>
        <begin position="270"/>
        <end position="359"/>
    </location>
</feature>
<dbReference type="InterPro" id="IPR026843">
    <property type="entry name" value="SbcD_C"/>
</dbReference>
<keyword evidence="5 7" id="KW-0378">Hydrolase</keyword>
<dbReference type="AlphaFoldDB" id="A0AA43XN89"/>
<evidence type="ECO:0000256" key="1">
    <source>
        <dbReference type="ARBA" id="ARBA00010555"/>
    </source>
</evidence>
<dbReference type="InterPro" id="IPR050535">
    <property type="entry name" value="DNA_Repair-Maintenance_Comp"/>
</dbReference>
<keyword evidence="7" id="KW-0233">DNA recombination</keyword>
<comment type="function">
    <text evidence="7">SbcCD cleaves DNA hairpin structures. These structures can inhibit DNA replication and are intermediates in certain DNA recombination reactions. The complex acts as a 3'-&gt;5' double strand exonuclease that can open hairpins. It also has a 5' single-strand endonuclease activity.</text>
</comment>
<dbReference type="NCBIfam" id="TIGR00619">
    <property type="entry name" value="sbcd"/>
    <property type="match status" value="1"/>
</dbReference>
<evidence type="ECO:0000256" key="3">
    <source>
        <dbReference type="ARBA" id="ARBA00013365"/>
    </source>
</evidence>
<keyword evidence="6 7" id="KW-0269">Exonuclease</keyword>
<accession>A0AA43XN89</accession>
<evidence type="ECO:0000256" key="5">
    <source>
        <dbReference type="ARBA" id="ARBA00022801"/>
    </source>
</evidence>
<keyword evidence="7" id="KW-0255">Endonuclease</keyword>
<keyword evidence="11" id="KW-1185">Reference proteome</keyword>
<evidence type="ECO:0000256" key="6">
    <source>
        <dbReference type="ARBA" id="ARBA00022839"/>
    </source>
</evidence>
<evidence type="ECO:0000313" key="11">
    <source>
        <dbReference type="Proteomes" id="UP000449710"/>
    </source>
</evidence>
<protein>
    <recommendedName>
        <fullName evidence="3 7">Nuclease SbcCD subunit D</fullName>
    </recommendedName>
</protein>
<dbReference type="Pfam" id="PF12320">
    <property type="entry name" value="SbcD_C"/>
    <property type="match status" value="1"/>
</dbReference>
<evidence type="ECO:0000256" key="4">
    <source>
        <dbReference type="ARBA" id="ARBA00022722"/>
    </source>
</evidence>
<name>A0AA43XN89_9CLOT</name>
<reference evidence="10 11" key="1">
    <citation type="submission" date="2019-04" db="EMBL/GenBank/DDBJ databases">
        <title>Isachenkonia alkalipeptolytica gen. nov. sp. nov. a new anaerobic, alkiliphilic organothrophic bacterium capable to reduce synthesized ferrihydrite isolated from a soda lake.</title>
        <authorList>
            <person name="Toshchakov S.V."/>
            <person name="Zavarzina D.G."/>
            <person name="Zhilina T.N."/>
            <person name="Kostrikina N.A."/>
            <person name="Kublanov I.V."/>
        </authorList>
    </citation>
    <scope>NUCLEOTIDE SEQUENCE [LARGE SCALE GENOMIC DNA]</scope>
    <source>
        <strain evidence="10 11">Z-1701</strain>
    </source>
</reference>
<dbReference type="CDD" id="cd00840">
    <property type="entry name" value="MPP_Mre11_N"/>
    <property type="match status" value="1"/>
</dbReference>
<comment type="caution">
    <text evidence="10">The sequence shown here is derived from an EMBL/GenBank/DDBJ whole genome shotgun (WGS) entry which is preliminary data.</text>
</comment>
<evidence type="ECO:0000259" key="8">
    <source>
        <dbReference type="Pfam" id="PF00149"/>
    </source>
</evidence>
<gene>
    <name evidence="7" type="primary">sbcD</name>
    <name evidence="10" type="ORF">ISALK_13680</name>
</gene>
<dbReference type="InterPro" id="IPR041796">
    <property type="entry name" value="Mre11_N"/>
</dbReference>
<dbReference type="InterPro" id="IPR004593">
    <property type="entry name" value="SbcD"/>
</dbReference>
<organism evidence="10 11">
    <name type="scientific">Isachenkonia alkalipeptolytica</name>
    <dbReference type="NCBI Taxonomy" id="2565777"/>
    <lineage>
        <taxon>Bacteria</taxon>
        <taxon>Bacillati</taxon>
        <taxon>Bacillota</taxon>
        <taxon>Clostridia</taxon>
        <taxon>Eubacteriales</taxon>
        <taxon>Clostridiaceae</taxon>
        <taxon>Isachenkonia</taxon>
    </lineage>
</organism>
<evidence type="ECO:0000256" key="2">
    <source>
        <dbReference type="ARBA" id="ARBA00011322"/>
    </source>
</evidence>
<dbReference type="GO" id="GO:0008408">
    <property type="term" value="F:3'-5' exonuclease activity"/>
    <property type="evidence" value="ECO:0007669"/>
    <property type="project" value="InterPro"/>
</dbReference>
<sequence length="387" mass="44454">MKILHTGDWHIGKLVHGLHMTEDQEYLLQELIELLKTEEVDVLIIAGDVYDRSIPPTEAVELLDDVLSKVVLDLGIKVIMISGNHDSPDRLDFGSKLLRDRGLHIVGKLQKRIEPVILEDEYGEVHFYPIPFSEPAVVKALYQKDALTNHDMAMKTVLAPITEKLDKKIRNICISHAFVVGTEEPETSESERPLSIGGSEYVTAEYYHPFDYVALGHLHRPQKVSKESIRYAGSLLKYSFSEAKQKKSVTLIDLKEKGEMTIDERVLKPWRDLRVIEGDLEDLMNPEVYSLGNTEDYIHAILTDPGSLYEPMQKLRSVYPNILQLERVRMELLGDQGDEVVEMKGKNPRELFLEFYRKVTGEEEPTKEALKYFSEVYEELEREERDA</sequence>
<dbReference type="InterPro" id="IPR029052">
    <property type="entry name" value="Metallo-depent_PP-like"/>
</dbReference>
<comment type="similarity">
    <text evidence="1 7">Belongs to the SbcD family.</text>
</comment>